<dbReference type="EMBL" id="BMML01000046">
    <property type="protein sequence ID" value="GGN45260.1"/>
    <property type="molecule type" value="Genomic_DNA"/>
</dbReference>
<reference evidence="1" key="2">
    <citation type="submission" date="2020-09" db="EMBL/GenBank/DDBJ databases">
        <authorList>
            <person name="Sun Q."/>
            <person name="Zhou Y."/>
        </authorList>
    </citation>
    <scope>NUCLEOTIDE SEQUENCE</scope>
    <source>
        <strain evidence="1">CGMCC 4.7110</strain>
    </source>
</reference>
<keyword evidence="2" id="KW-1185">Reference proteome</keyword>
<reference evidence="1" key="1">
    <citation type="journal article" date="2014" name="Int. J. Syst. Evol. Microbiol.">
        <title>Complete genome sequence of Corynebacterium casei LMG S-19264T (=DSM 44701T), isolated from a smear-ripened cheese.</title>
        <authorList>
            <consortium name="US DOE Joint Genome Institute (JGI-PGF)"/>
            <person name="Walter F."/>
            <person name="Albersmeier A."/>
            <person name="Kalinowski J."/>
            <person name="Ruckert C."/>
        </authorList>
    </citation>
    <scope>NUCLEOTIDE SEQUENCE</scope>
    <source>
        <strain evidence="1">CGMCC 4.7110</strain>
    </source>
</reference>
<accession>A0A918CXE9</accession>
<dbReference type="PROSITE" id="PS51257">
    <property type="entry name" value="PROKAR_LIPOPROTEIN"/>
    <property type="match status" value="1"/>
</dbReference>
<comment type="caution">
    <text evidence="1">The sequence shown here is derived from an EMBL/GenBank/DDBJ whole genome shotgun (WGS) entry which is preliminary data.</text>
</comment>
<evidence type="ECO:0000313" key="1">
    <source>
        <dbReference type="EMBL" id="GGN45260.1"/>
    </source>
</evidence>
<protein>
    <submittedName>
        <fullName evidence="1">Uncharacterized protein</fullName>
    </submittedName>
</protein>
<sequence length="168" mass="16483">MIGVRLQALSATPPFAAACRAALYGLVPGRPSPAASWLRWGPFDREVLAALDRAELFAALGGADPAAAPGAAVHTAAALLAGPAALGDPAALRAELATGSGRAEAAGQLLAAIAFLTPRADGPVPPDAGARPAAAAGLWRAALAAGLPPWPAQAASRTLASTRTCGCP</sequence>
<proteinExistence type="predicted"/>
<gene>
    <name evidence="1" type="ORF">GCM10011578_097020</name>
</gene>
<dbReference type="AlphaFoldDB" id="A0A918CXE9"/>
<name>A0A918CXE9_9ACTN</name>
<evidence type="ECO:0000313" key="2">
    <source>
        <dbReference type="Proteomes" id="UP000653411"/>
    </source>
</evidence>
<dbReference type="Proteomes" id="UP000653411">
    <property type="component" value="Unassembled WGS sequence"/>
</dbReference>
<organism evidence="1 2">
    <name type="scientific">Streptomyces fuscichromogenes</name>
    <dbReference type="NCBI Taxonomy" id="1324013"/>
    <lineage>
        <taxon>Bacteria</taxon>
        <taxon>Bacillati</taxon>
        <taxon>Actinomycetota</taxon>
        <taxon>Actinomycetes</taxon>
        <taxon>Kitasatosporales</taxon>
        <taxon>Streptomycetaceae</taxon>
        <taxon>Streptomyces</taxon>
    </lineage>
</organism>